<dbReference type="AlphaFoldDB" id="A0A9W9FBX2"/>
<accession>A0A9W9FBX2</accession>
<keyword evidence="6" id="KW-0539">Nucleus</keyword>
<dbReference type="SMART" id="SM00066">
    <property type="entry name" value="GAL4"/>
    <property type="match status" value="1"/>
</dbReference>
<evidence type="ECO:0000256" key="4">
    <source>
        <dbReference type="ARBA" id="ARBA00023125"/>
    </source>
</evidence>
<evidence type="ECO:0000256" key="6">
    <source>
        <dbReference type="ARBA" id="ARBA00023242"/>
    </source>
</evidence>
<dbReference type="Pfam" id="PF00172">
    <property type="entry name" value="Zn_clus"/>
    <property type="match status" value="1"/>
</dbReference>
<feature type="region of interest" description="Disordered" evidence="7">
    <location>
        <begin position="113"/>
        <end position="146"/>
    </location>
</feature>
<evidence type="ECO:0000313" key="10">
    <source>
        <dbReference type="Proteomes" id="UP001149165"/>
    </source>
</evidence>
<dbReference type="SMART" id="SM00906">
    <property type="entry name" value="Fungal_trans"/>
    <property type="match status" value="1"/>
</dbReference>
<keyword evidence="10" id="KW-1185">Reference proteome</keyword>
<evidence type="ECO:0000256" key="7">
    <source>
        <dbReference type="SAM" id="MobiDB-lite"/>
    </source>
</evidence>
<feature type="region of interest" description="Disordered" evidence="7">
    <location>
        <begin position="619"/>
        <end position="639"/>
    </location>
</feature>
<dbReference type="CDD" id="cd00067">
    <property type="entry name" value="GAL4"/>
    <property type="match status" value="1"/>
</dbReference>
<dbReference type="OrthoDB" id="424974at2759"/>
<evidence type="ECO:0000259" key="8">
    <source>
        <dbReference type="PROSITE" id="PS50048"/>
    </source>
</evidence>
<dbReference type="GO" id="GO:0000981">
    <property type="term" value="F:DNA-binding transcription factor activity, RNA polymerase II-specific"/>
    <property type="evidence" value="ECO:0007669"/>
    <property type="project" value="InterPro"/>
</dbReference>
<evidence type="ECO:0000256" key="3">
    <source>
        <dbReference type="ARBA" id="ARBA00023015"/>
    </source>
</evidence>
<keyword evidence="4" id="KW-0238">DNA-binding</keyword>
<organism evidence="9 10">
    <name type="scientific">Penicillium angulare</name>
    <dbReference type="NCBI Taxonomy" id="116970"/>
    <lineage>
        <taxon>Eukaryota</taxon>
        <taxon>Fungi</taxon>
        <taxon>Dikarya</taxon>
        <taxon>Ascomycota</taxon>
        <taxon>Pezizomycotina</taxon>
        <taxon>Eurotiomycetes</taxon>
        <taxon>Eurotiomycetidae</taxon>
        <taxon>Eurotiales</taxon>
        <taxon>Aspergillaceae</taxon>
        <taxon>Penicillium</taxon>
    </lineage>
</organism>
<sequence>MDVRRYNVERSCLRCHERKVRCDRGNPCNKCSSLNVPCQYPGTKRAKRRAPKSSSNEMVTRLEQLERSIATLAGQPSQSSLPASPASQLSNTRISLPETTQSVQQPVYQPLKNRQANSGAEQVSSNEVRTGEALPGRPTTTAPAHGGFLVKNGSYVDEPFLSRVLEKEQELQSAMGSPGTNDNMAQNASPMKIDGIITNPSLLQLDFQGLLPSRWQATVLWERFLSRVDPVVKCIHVPTTKPRIFAAISRPDSVPPDVHCLLFAIFFGAATTMCSDDPGNETHRADLRRYQQGIELAMYKSSFLESPTLRSLQAMGIYLTCLRSTNSSRSGFTLRGLAIRAAQSIGLHRDGKHFKLSPFESELRRRVWWLLETTDARMAEDHGITVAYQGYGADTELPANIDDHSFSEDTETITSHPRWTDLSFPLIICEFNKIWPPICRASSNPDDGVSPEEILTKLKSTLHEKYLQYSDPDIPIHRMGVMLSEVFISKMEVHIRQKRLQLQGPSSMPKESTEATQELLRVSCNALNCGIRLYQDELLHGFRWLSSTYTQFHLLTYILWHLCVYPSDPYVDEAWRSVNMHFDLVQRDPSWPDPGPKWPMLVQLRAKALRIRNANASTTTLPQQGAPIPDTSSGPGDGSLYVDDATMQGLDFSLADIDGLDLNWAEFFPDWNYMAQSITFMCQDGSGIA</sequence>
<dbReference type="CDD" id="cd12148">
    <property type="entry name" value="fungal_TF_MHR"/>
    <property type="match status" value="1"/>
</dbReference>
<dbReference type="GO" id="GO:0005634">
    <property type="term" value="C:nucleus"/>
    <property type="evidence" value="ECO:0007669"/>
    <property type="project" value="UniProtKB-SubCell"/>
</dbReference>
<dbReference type="Proteomes" id="UP001149165">
    <property type="component" value="Unassembled WGS sequence"/>
</dbReference>
<dbReference type="SUPFAM" id="SSF57701">
    <property type="entry name" value="Zn2/Cys6 DNA-binding domain"/>
    <property type="match status" value="1"/>
</dbReference>
<dbReference type="PROSITE" id="PS00463">
    <property type="entry name" value="ZN2_CY6_FUNGAL_1"/>
    <property type="match status" value="1"/>
</dbReference>
<keyword evidence="2" id="KW-0479">Metal-binding</keyword>
<dbReference type="InterPro" id="IPR007219">
    <property type="entry name" value="XnlR_reg_dom"/>
</dbReference>
<gene>
    <name evidence="9" type="ORF">N7456_007955</name>
</gene>
<evidence type="ECO:0000256" key="5">
    <source>
        <dbReference type="ARBA" id="ARBA00023163"/>
    </source>
</evidence>
<comment type="caution">
    <text evidence="9">The sequence shown here is derived from an EMBL/GenBank/DDBJ whole genome shotgun (WGS) entry which is preliminary data.</text>
</comment>
<keyword evidence="5" id="KW-0804">Transcription</keyword>
<reference evidence="9" key="1">
    <citation type="submission" date="2022-11" db="EMBL/GenBank/DDBJ databases">
        <authorList>
            <person name="Petersen C."/>
        </authorList>
    </citation>
    <scope>NUCLEOTIDE SEQUENCE</scope>
    <source>
        <strain evidence="9">IBT 30069</strain>
    </source>
</reference>
<dbReference type="EMBL" id="JAPQKH010000005">
    <property type="protein sequence ID" value="KAJ5097234.1"/>
    <property type="molecule type" value="Genomic_DNA"/>
</dbReference>
<dbReference type="Pfam" id="PF04082">
    <property type="entry name" value="Fungal_trans"/>
    <property type="match status" value="1"/>
</dbReference>
<dbReference type="InterPro" id="IPR036864">
    <property type="entry name" value="Zn2-C6_fun-type_DNA-bd_sf"/>
</dbReference>
<protein>
    <submittedName>
        <fullName evidence="9">Transcriptional regulator family: Fungal Specific TF</fullName>
    </submittedName>
</protein>
<dbReference type="PROSITE" id="PS50048">
    <property type="entry name" value="ZN2_CY6_FUNGAL_2"/>
    <property type="match status" value="1"/>
</dbReference>
<feature type="domain" description="Zn(2)-C6 fungal-type" evidence="8">
    <location>
        <begin position="11"/>
        <end position="40"/>
    </location>
</feature>
<name>A0A9W9FBX2_9EURO</name>
<dbReference type="InterPro" id="IPR001138">
    <property type="entry name" value="Zn2Cys6_DnaBD"/>
</dbReference>
<dbReference type="InterPro" id="IPR050613">
    <property type="entry name" value="Sec_Metabolite_Reg"/>
</dbReference>
<evidence type="ECO:0000256" key="1">
    <source>
        <dbReference type="ARBA" id="ARBA00004123"/>
    </source>
</evidence>
<feature type="compositionally biased region" description="Polar residues" evidence="7">
    <location>
        <begin position="113"/>
        <end position="128"/>
    </location>
</feature>
<evidence type="ECO:0000256" key="2">
    <source>
        <dbReference type="ARBA" id="ARBA00022723"/>
    </source>
</evidence>
<comment type="subcellular location">
    <subcellularLocation>
        <location evidence="1">Nucleus</location>
    </subcellularLocation>
</comment>
<dbReference type="PANTHER" id="PTHR31001:SF57">
    <property type="entry name" value="ZN(II)2CYS6 TRANSCRIPTION FACTOR (EUROFUNG)"/>
    <property type="match status" value="1"/>
</dbReference>
<reference evidence="9" key="2">
    <citation type="journal article" date="2023" name="IMA Fungus">
        <title>Comparative genomic study of the Penicillium genus elucidates a diverse pangenome and 15 lateral gene transfer events.</title>
        <authorList>
            <person name="Petersen C."/>
            <person name="Sorensen T."/>
            <person name="Nielsen M.R."/>
            <person name="Sondergaard T.E."/>
            <person name="Sorensen J.L."/>
            <person name="Fitzpatrick D.A."/>
            <person name="Frisvad J.C."/>
            <person name="Nielsen K.L."/>
        </authorList>
    </citation>
    <scope>NUCLEOTIDE SEQUENCE</scope>
    <source>
        <strain evidence="9">IBT 30069</strain>
    </source>
</reference>
<dbReference type="PANTHER" id="PTHR31001">
    <property type="entry name" value="UNCHARACTERIZED TRANSCRIPTIONAL REGULATORY PROTEIN"/>
    <property type="match status" value="1"/>
</dbReference>
<keyword evidence="3" id="KW-0805">Transcription regulation</keyword>
<dbReference type="GO" id="GO:0006351">
    <property type="term" value="P:DNA-templated transcription"/>
    <property type="evidence" value="ECO:0007669"/>
    <property type="project" value="InterPro"/>
</dbReference>
<dbReference type="GO" id="GO:0003677">
    <property type="term" value="F:DNA binding"/>
    <property type="evidence" value="ECO:0007669"/>
    <property type="project" value="UniProtKB-KW"/>
</dbReference>
<dbReference type="Gene3D" id="4.10.240.10">
    <property type="entry name" value="Zn(2)-C6 fungal-type DNA-binding domain"/>
    <property type="match status" value="1"/>
</dbReference>
<proteinExistence type="predicted"/>
<dbReference type="GO" id="GO:0008270">
    <property type="term" value="F:zinc ion binding"/>
    <property type="evidence" value="ECO:0007669"/>
    <property type="project" value="InterPro"/>
</dbReference>
<evidence type="ECO:0000313" key="9">
    <source>
        <dbReference type="EMBL" id="KAJ5097234.1"/>
    </source>
</evidence>